<evidence type="ECO:0000256" key="15">
    <source>
        <dbReference type="SAM" id="MobiDB-lite"/>
    </source>
</evidence>
<comment type="subcellular location">
    <subcellularLocation>
        <location evidence="1">Nucleus</location>
    </subcellularLocation>
</comment>
<organism evidence="17 18">
    <name type="scientific">Ascobolus immersus RN42</name>
    <dbReference type="NCBI Taxonomy" id="1160509"/>
    <lineage>
        <taxon>Eukaryota</taxon>
        <taxon>Fungi</taxon>
        <taxon>Dikarya</taxon>
        <taxon>Ascomycota</taxon>
        <taxon>Pezizomycotina</taxon>
        <taxon>Pezizomycetes</taxon>
        <taxon>Pezizales</taxon>
        <taxon>Ascobolaceae</taxon>
        <taxon>Ascobolus</taxon>
    </lineage>
</organism>
<dbReference type="FunFam" id="3.30.160.60:FF:000993">
    <property type="entry name" value="pH-response transcription factor pacC/RIM101"/>
    <property type="match status" value="1"/>
</dbReference>
<evidence type="ECO:0000256" key="14">
    <source>
        <dbReference type="PROSITE-ProRule" id="PRU00042"/>
    </source>
</evidence>
<reference evidence="17 18" key="1">
    <citation type="journal article" date="2018" name="Nat. Ecol. Evol.">
        <title>Pezizomycetes genomes reveal the molecular basis of ectomycorrhizal truffle lifestyle.</title>
        <authorList>
            <person name="Murat C."/>
            <person name="Payen T."/>
            <person name="Noel B."/>
            <person name="Kuo A."/>
            <person name="Morin E."/>
            <person name="Chen J."/>
            <person name="Kohler A."/>
            <person name="Krizsan K."/>
            <person name="Balestrini R."/>
            <person name="Da Silva C."/>
            <person name="Montanini B."/>
            <person name="Hainaut M."/>
            <person name="Levati E."/>
            <person name="Barry K.W."/>
            <person name="Belfiori B."/>
            <person name="Cichocki N."/>
            <person name="Clum A."/>
            <person name="Dockter R.B."/>
            <person name="Fauchery L."/>
            <person name="Guy J."/>
            <person name="Iotti M."/>
            <person name="Le Tacon F."/>
            <person name="Lindquist E.A."/>
            <person name="Lipzen A."/>
            <person name="Malagnac F."/>
            <person name="Mello A."/>
            <person name="Molinier V."/>
            <person name="Miyauchi S."/>
            <person name="Poulain J."/>
            <person name="Riccioni C."/>
            <person name="Rubini A."/>
            <person name="Sitrit Y."/>
            <person name="Splivallo R."/>
            <person name="Traeger S."/>
            <person name="Wang M."/>
            <person name="Zifcakova L."/>
            <person name="Wipf D."/>
            <person name="Zambonelli A."/>
            <person name="Paolocci F."/>
            <person name="Nowrousian M."/>
            <person name="Ottonello S."/>
            <person name="Baldrian P."/>
            <person name="Spatafora J.W."/>
            <person name="Henrissat B."/>
            <person name="Nagy L.G."/>
            <person name="Aury J.M."/>
            <person name="Wincker P."/>
            <person name="Grigoriev I.V."/>
            <person name="Bonfante P."/>
            <person name="Martin F.M."/>
        </authorList>
    </citation>
    <scope>NUCLEOTIDE SEQUENCE [LARGE SCALE GENOMIC DNA]</scope>
    <source>
        <strain evidence="17 18">RN42</strain>
    </source>
</reference>
<dbReference type="Gene3D" id="3.30.160.60">
    <property type="entry name" value="Classic Zinc Finger"/>
    <property type="match status" value="2"/>
</dbReference>
<dbReference type="InterPro" id="IPR050806">
    <property type="entry name" value="pacC/RIM101"/>
</dbReference>
<gene>
    <name evidence="17" type="ORF">BJ508DRAFT_302901</name>
</gene>
<accession>A0A3N4IUG1</accession>
<evidence type="ECO:0000256" key="1">
    <source>
        <dbReference type="ARBA" id="ARBA00004123"/>
    </source>
</evidence>
<dbReference type="PANTHER" id="PTHR47257:SF1">
    <property type="entry name" value="PH-RESPONSE TRANSCRIPTION FACTOR PACC_RIM101"/>
    <property type="match status" value="1"/>
</dbReference>
<dbReference type="GO" id="GO:0003677">
    <property type="term" value="F:DNA binding"/>
    <property type="evidence" value="ECO:0007669"/>
    <property type="project" value="UniProtKB-KW"/>
</dbReference>
<evidence type="ECO:0000256" key="5">
    <source>
        <dbReference type="ARBA" id="ARBA00022771"/>
    </source>
</evidence>
<evidence type="ECO:0000256" key="4">
    <source>
        <dbReference type="ARBA" id="ARBA00022737"/>
    </source>
</evidence>
<keyword evidence="2" id="KW-0678">Repressor</keyword>
<feature type="compositionally biased region" description="Basic and acidic residues" evidence="15">
    <location>
        <begin position="506"/>
        <end position="517"/>
    </location>
</feature>
<sequence>MSNSNVQSPATPNTPITTQAAPQAPQAPTAPAGSPTQTESLNCQWQKCREKFDSAEALYNHLCEVHVGRKSTNNLCLTCAWGTCHTTTVKRDHITSHIRVHVPLKPHKCDFCGKAFKRPQDLKKHVKTHADDSPYTQRPDGQHRGGLGQNVRVGVPFYANGQVYLAGGQDHHQFSTATGAQALAATAAYSYAGLTGYYPQGAFPQFYIQQPIAQAAAPVVQQQHETPQQQQESKKRAFEGVNEFFDDAKRNKIQPVYNQEMAQRLSSLQAIVPSVAPVANSTDGQYQNSGANGEQQQAQNGNYQLPALRTKQDLINADQFLHQLSANVYESQGSTASGVPHTAFTFRAPVANTSSGENVSAATSTAGTTATTATSSAETPASSGAAYPTLPTSSGAENYSNGNAPAATLGSSFGENATRYNTAAQKAANDATSEEAQMVQALLAGATTIRDNLIDPALAGSSNLASQLGLSPQAPTAPTVNSGWAKDYSLIQHLIQIVSKRLDSEEFEKDAAAKGEDEAMTDSNEGLPNSALDTTNPVAY</sequence>
<keyword evidence="8" id="KW-0238">DNA-binding</keyword>
<dbReference type="GO" id="GO:0005634">
    <property type="term" value="C:nucleus"/>
    <property type="evidence" value="ECO:0007669"/>
    <property type="project" value="UniProtKB-SubCell"/>
</dbReference>
<evidence type="ECO:0000256" key="8">
    <source>
        <dbReference type="ARBA" id="ARBA00023125"/>
    </source>
</evidence>
<keyword evidence="9" id="KW-0010">Activator</keyword>
<dbReference type="Proteomes" id="UP000275078">
    <property type="component" value="Unassembled WGS sequence"/>
</dbReference>
<feature type="region of interest" description="Disordered" evidence="15">
    <location>
        <begin position="279"/>
        <end position="298"/>
    </location>
</feature>
<comment type="similarity">
    <text evidence="12">Belongs to the pacC/RIM101 family.</text>
</comment>
<dbReference type="SMART" id="SM00355">
    <property type="entry name" value="ZnF_C2H2"/>
    <property type="match status" value="3"/>
</dbReference>
<dbReference type="InterPro" id="IPR036236">
    <property type="entry name" value="Znf_C2H2_sf"/>
</dbReference>
<evidence type="ECO:0000256" key="11">
    <source>
        <dbReference type="ARBA" id="ARBA00023242"/>
    </source>
</evidence>
<feature type="domain" description="C2H2-type" evidence="16">
    <location>
        <begin position="107"/>
        <end position="134"/>
    </location>
</feature>
<keyword evidence="11" id="KW-0539">Nucleus</keyword>
<evidence type="ECO:0000256" key="9">
    <source>
        <dbReference type="ARBA" id="ARBA00023159"/>
    </source>
</evidence>
<proteinExistence type="inferred from homology"/>
<evidence type="ECO:0000313" key="17">
    <source>
        <dbReference type="EMBL" id="RPA85234.1"/>
    </source>
</evidence>
<evidence type="ECO:0000259" key="16">
    <source>
        <dbReference type="PROSITE" id="PS50157"/>
    </source>
</evidence>
<dbReference type="GO" id="GO:0045944">
    <property type="term" value="P:positive regulation of transcription by RNA polymerase II"/>
    <property type="evidence" value="ECO:0007669"/>
    <property type="project" value="TreeGrafter"/>
</dbReference>
<dbReference type="STRING" id="1160509.A0A3N4IUG1"/>
<evidence type="ECO:0000256" key="3">
    <source>
        <dbReference type="ARBA" id="ARBA00022723"/>
    </source>
</evidence>
<dbReference type="SUPFAM" id="SSF57667">
    <property type="entry name" value="beta-beta-alpha zinc fingers"/>
    <property type="match status" value="2"/>
</dbReference>
<feature type="region of interest" description="Disordered" evidence="15">
    <location>
        <begin position="506"/>
        <end position="540"/>
    </location>
</feature>
<feature type="compositionally biased region" description="Low complexity" evidence="15">
    <location>
        <begin position="9"/>
        <end position="38"/>
    </location>
</feature>
<keyword evidence="7" id="KW-0805">Transcription regulation</keyword>
<protein>
    <recommendedName>
        <fullName evidence="13">pH-response transcription factor pacC/RIM101</fullName>
    </recommendedName>
</protein>
<dbReference type="PROSITE" id="PS00028">
    <property type="entry name" value="ZINC_FINGER_C2H2_1"/>
    <property type="match status" value="2"/>
</dbReference>
<feature type="compositionally biased region" description="Polar residues" evidence="15">
    <location>
        <begin position="521"/>
        <end position="540"/>
    </location>
</feature>
<evidence type="ECO:0000256" key="6">
    <source>
        <dbReference type="ARBA" id="ARBA00022833"/>
    </source>
</evidence>
<name>A0A3N4IUG1_ASCIM</name>
<feature type="domain" description="C2H2-type" evidence="16">
    <location>
        <begin position="41"/>
        <end position="71"/>
    </location>
</feature>
<dbReference type="OrthoDB" id="6155966at2759"/>
<dbReference type="AlphaFoldDB" id="A0A3N4IUG1"/>
<evidence type="ECO:0000256" key="7">
    <source>
        <dbReference type="ARBA" id="ARBA00023015"/>
    </source>
</evidence>
<evidence type="ECO:0000256" key="2">
    <source>
        <dbReference type="ARBA" id="ARBA00022491"/>
    </source>
</evidence>
<keyword evidence="3" id="KW-0479">Metal-binding</keyword>
<feature type="region of interest" description="Disordered" evidence="15">
    <location>
        <begin position="127"/>
        <end position="147"/>
    </location>
</feature>
<keyword evidence="18" id="KW-1185">Reference proteome</keyword>
<dbReference type="GO" id="GO:0008270">
    <property type="term" value="F:zinc ion binding"/>
    <property type="evidence" value="ECO:0007669"/>
    <property type="project" value="UniProtKB-KW"/>
</dbReference>
<dbReference type="EMBL" id="ML119654">
    <property type="protein sequence ID" value="RPA85234.1"/>
    <property type="molecule type" value="Genomic_DNA"/>
</dbReference>
<evidence type="ECO:0000256" key="13">
    <source>
        <dbReference type="ARBA" id="ARBA00039490"/>
    </source>
</evidence>
<feature type="region of interest" description="Disordered" evidence="15">
    <location>
        <begin position="1"/>
        <end position="38"/>
    </location>
</feature>
<dbReference type="Pfam" id="PF00096">
    <property type="entry name" value="zf-C2H2"/>
    <property type="match status" value="1"/>
</dbReference>
<feature type="region of interest" description="Disordered" evidence="15">
    <location>
        <begin position="354"/>
        <end position="386"/>
    </location>
</feature>
<keyword evidence="4" id="KW-0677">Repeat</keyword>
<feature type="compositionally biased region" description="Low complexity" evidence="15">
    <location>
        <begin position="287"/>
        <end position="298"/>
    </location>
</feature>
<evidence type="ECO:0000256" key="12">
    <source>
        <dbReference type="ARBA" id="ARBA00038089"/>
    </source>
</evidence>
<keyword evidence="5 14" id="KW-0863">Zinc-finger</keyword>
<evidence type="ECO:0000313" key="18">
    <source>
        <dbReference type="Proteomes" id="UP000275078"/>
    </source>
</evidence>
<dbReference type="InterPro" id="IPR013087">
    <property type="entry name" value="Znf_C2H2_type"/>
</dbReference>
<dbReference type="PANTHER" id="PTHR47257">
    <property type="entry name" value="PH-RESPONSE TRANSCRIPTION FACTOR PACC/RIM101"/>
    <property type="match status" value="1"/>
</dbReference>
<feature type="domain" description="C2H2-type" evidence="16">
    <location>
        <begin position="77"/>
        <end position="106"/>
    </location>
</feature>
<evidence type="ECO:0000256" key="10">
    <source>
        <dbReference type="ARBA" id="ARBA00023163"/>
    </source>
</evidence>
<keyword evidence="10" id="KW-0804">Transcription</keyword>
<dbReference type="PROSITE" id="PS50157">
    <property type="entry name" value="ZINC_FINGER_C2H2_2"/>
    <property type="match status" value="3"/>
</dbReference>
<feature type="compositionally biased region" description="Low complexity" evidence="15">
    <location>
        <begin position="360"/>
        <end position="386"/>
    </location>
</feature>
<keyword evidence="6" id="KW-0862">Zinc</keyword>